<dbReference type="EMBL" id="JAQQWP010000003">
    <property type="protein sequence ID" value="KAK8123688.1"/>
    <property type="molecule type" value="Genomic_DNA"/>
</dbReference>
<protein>
    <submittedName>
        <fullName evidence="1">Uncharacterized protein</fullName>
    </submittedName>
</protein>
<comment type="caution">
    <text evidence="1">The sequence shown here is derived from an EMBL/GenBank/DDBJ whole genome shotgun (WGS) entry which is preliminary data.</text>
</comment>
<dbReference type="Proteomes" id="UP001392437">
    <property type="component" value="Unassembled WGS sequence"/>
</dbReference>
<evidence type="ECO:0000313" key="1">
    <source>
        <dbReference type="EMBL" id="KAK8123688.1"/>
    </source>
</evidence>
<proteinExistence type="predicted"/>
<organism evidence="1 2">
    <name type="scientific">Apiospora kogelbergensis</name>
    <dbReference type="NCBI Taxonomy" id="1337665"/>
    <lineage>
        <taxon>Eukaryota</taxon>
        <taxon>Fungi</taxon>
        <taxon>Dikarya</taxon>
        <taxon>Ascomycota</taxon>
        <taxon>Pezizomycotina</taxon>
        <taxon>Sordariomycetes</taxon>
        <taxon>Xylariomycetidae</taxon>
        <taxon>Amphisphaeriales</taxon>
        <taxon>Apiosporaceae</taxon>
        <taxon>Apiospora</taxon>
    </lineage>
</organism>
<sequence length="67" mass="8002">MPLKPVAVFQVSKQLYQEAYPVFMHSNTFLIMDPEKGRTWLTYEYHTLEGVKHLTFLQWLAIHYSEV</sequence>
<accession>A0AAW0R3Z6</accession>
<evidence type="ECO:0000313" key="2">
    <source>
        <dbReference type="Proteomes" id="UP001392437"/>
    </source>
</evidence>
<dbReference type="AlphaFoldDB" id="A0AAW0R3Z6"/>
<reference evidence="1 2" key="1">
    <citation type="submission" date="2023-01" db="EMBL/GenBank/DDBJ databases">
        <title>Analysis of 21 Apiospora genomes using comparative genomics revels a genus with tremendous synthesis potential of carbohydrate active enzymes and secondary metabolites.</title>
        <authorList>
            <person name="Sorensen T."/>
        </authorList>
    </citation>
    <scope>NUCLEOTIDE SEQUENCE [LARGE SCALE GENOMIC DNA]</scope>
    <source>
        <strain evidence="1 2">CBS 117206</strain>
    </source>
</reference>
<gene>
    <name evidence="1" type="ORF">PG999_003606</name>
</gene>
<keyword evidence="2" id="KW-1185">Reference proteome</keyword>
<name>A0AAW0R3Z6_9PEZI</name>